<evidence type="ECO:0000313" key="1">
    <source>
        <dbReference type="EMBL" id="RZF38127.1"/>
    </source>
</evidence>
<sequence>MRGTHRTCIAWLSGEQLPAGGMQCTCLNFGDKLQYSYVTMTVVILMILKLACFDLSCGEQPLLSPSSHRSTHAHQSRAITPLPRISCRDVATVIWICACHDPTLPHRDWTRDKRAQSAKLDGLNRT</sequence>
<reference evidence="1 2" key="1">
    <citation type="journal article" date="2017" name="Gigascience">
        <title>Genome sequence of the small brown planthopper, Laodelphax striatellus.</title>
        <authorList>
            <person name="Zhu J."/>
            <person name="Jiang F."/>
            <person name="Wang X."/>
            <person name="Yang P."/>
            <person name="Bao Y."/>
            <person name="Zhao W."/>
            <person name="Wang W."/>
            <person name="Lu H."/>
            <person name="Wang Q."/>
            <person name="Cui N."/>
            <person name="Li J."/>
            <person name="Chen X."/>
            <person name="Luo L."/>
            <person name="Yu J."/>
            <person name="Kang L."/>
            <person name="Cui F."/>
        </authorList>
    </citation>
    <scope>NUCLEOTIDE SEQUENCE [LARGE SCALE GENOMIC DNA]</scope>
    <source>
        <strain evidence="1">Lst14</strain>
    </source>
</reference>
<comment type="caution">
    <text evidence="1">The sequence shown here is derived from an EMBL/GenBank/DDBJ whole genome shotgun (WGS) entry which is preliminary data.</text>
</comment>
<gene>
    <name evidence="1" type="ORF">LSTR_LSTR005488</name>
</gene>
<evidence type="ECO:0000313" key="2">
    <source>
        <dbReference type="Proteomes" id="UP000291343"/>
    </source>
</evidence>
<keyword evidence="2" id="KW-1185">Reference proteome</keyword>
<dbReference type="Proteomes" id="UP000291343">
    <property type="component" value="Unassembled WGS sequence"/>
</dbReference>
<proteinExistence type="predicted"/>
<protein>
    <submittedName>
        <fullName evidence="1">Uncharacterized protein</fullName>
    </submittedName>
</protein>
<organism evidence="1 2">
    <name type="scientific">Laodelphax striatellus</name>
    <name type="common">Small brown planthopper</name>
    <name type="synonym">Delphax striatella</name>
    <dbReference type="NCBI Taxonomy" id="195883"/>
    <lineage>
        <taxon>Eukaryota</taxon>
        <taxon>Metazoa</taxon>
        <taxon>Ecdysozoa</taxon>
        <taxon>Arthropoda</taxon>
        <taxon>Hexapoda</taxon>
        <taxon>Insecta</taxon>
        <taxon>Pterygota</taxon>
        <taxon>Neoptera</taxon>
        <taxon>Paraneoptera</taxon>
        <taxon>Hemiptera</taxon>
        <taxon>Auchenorrhyncha</taxon>
        <taxon>Fulgoroidea</taxon>
        <taxon>Delphacidae</taxon>
        <taxon>Criomorphinae</taxon>
        <taxon>Laodelphax</taxon>
    </lineage>
</organism>
<dbReference type="AlphaFoldDB" id="A0A482WX04"/>
<name>A0A482WX04_LAOST</name>
<dbReference type="InParanoid" id="A0A482WX04"/>
<accession>A0A482WX04</accession>
<dbReference type="EMBL" id="QKKF02022802">
    <property type="protein sequence ID" value="RZF38127.1"/>
    <property type="molecule type" value="Genomic_DNA"/>
</dbReference>